<feature type="compositionally biased region" description="Basic residues" evidence="2">
    <location>
        <begin position="286"/>
        <end position="301"/>
    </location>
</feature>
<proteinExistence type="predicted"/>
<dbReference type="EMBL" id="JAPWTJ010000742">
    <property type="protein sequence ID" value="KAJ8975988.1"/>
    <property type="molecule type" value="Genomic_DNA"/>
</dbReference>
<name>A0ABQ9JDE7_9CUCU</name>
<accession>A0ABQ9JDE7</accession>
<feature type="region of interest" description="Disordered" evidence="2">
    <location>
        <begin position="235"/>
        <end position="301"/>
    </location>
</feature>
<feature type="compositionally biased region" description="Basic and acidic residues" evidence="2">
    <location>
        <begin position="256"/>
        <end position="277"/>
    </location>
</feature>
<gene>
    <name evidence="3" type="ORF">NQ317_016234</name>
</gene>
<protein>
    <submittedName>
        <fullName evidence="3">Uncharacterized protein</fullName>
    </submittedName>
</protein>
<feature type="region of interest" description="Disordered" evidence="2">
    <location>
        <begin position="47"/>
        <end position="139"/>
    </location>
</feature>
<comment type="caution">
    <text evidence="3">The sequence shown here is derived from an EMBL/GenBank/DDBJ whole genome shotgun (WGS) entry which is preliminary data.</text>
</comment>
<organism evidence="3 4">
    <name type="scientific">Molorchus minor</name>
    <dbReference type="NCBI Taxonomy" id="1323400"/>
    <lineage>
        <taxon>Eukaryota</taxon>
        <taxon>Metazoa</taxon>
        <taxon>Ecdysozoa</taxon>
        <taxon>Arthropoda</taxon>
        <taxon>Hexapoda</taxon>
        <taxon>Insecta</taxon>
        <taxon>Pterygota</taxon>
        <taxon>Neoptera</taxon>
        <taxon>Endopterygota</taxon>
        <taxon>Coleoptera</taxon>
        <taxon>Polyphaga</taxon>
        <taxon>Cucujiformia</taxon>
        <taxon>Chrysomeloidea</taxon>
        <taxon>Cerambycidae</taxon>
        <taxon>Lamiinae</taxon>
        <taxon>Monochamini</taxon>
        <taxon>Molorchus</taxon>
    </lineage>
</organism>
<keyword evidence="1" id="KW-0175">Coiled coil</keyword>
<feature type="region of interest" description="Disordered" evidence="2">
    <location>
        <begin position="1"/>
        <end position="21"/>
    </location>
</feature>
<feature type="coiled-coil region" evidence="1">
    <location>
        <begin position="169"/>
        <end position="196"/>
    </location>
</feature>
<evidence type="ECO:0000313" key="4">
    <source>
        <dbReference type="Proteomes" id="UP001162164"/>
    </source>
</evidence>
<feature type="compositionally biased region" description="Basic and acidic residues" evidence="2">
    <location>
        <begin position="112"/>
        <end position="128"/>
    </location>
</feature>
<feature type="compositionally biased region" description="Basic residues" evidence="2">
    <location>
        <begin position="93"/>
        <end position="103"/>
    </location>
</feature>
<feature type="non-terminal residue" evidence="3">
    <location>
        <position position="301"/>
    </location>
</feature>
<keyword evidence="4" id="KW-1185">Reference proteome</keyword>
<evidence type="ECO:0000256" key="2">
    <source>
        <dbReference type="SAM" id="MobiDB-lite"/>
    </source>
</evidence>
<reference evidence="3" key="1">
    <citation type="journal article" date="2023" name="Insect Mol. Biol.">
        <title>Genome sequencing provides insights into the evolution of gene families encoding plant cell wall-degrading enzymes in longhorned beetles.</title>
        <authorList>
            <person name="Shin N.R."/>
            <person name="Okamura Y."/>
            <person name="Kirsch R."/>
            <person name="Pauchet Y."/>
        </authorList>
    </citation>
    <scope>NUCLEOTIDE SEQUENCE</scope>
    <source>
        <strain evidence="3">MMC_N1</strain>
    </source>
</reference>
<sequence length="301" mass="34487">MTTSRTNISRENPENSEHYQILGPARSRMFLLIENYPESKTREIYYQQKHEAKPRKKLSGINSAAWEIRERKDLREGKDQGGESSTDDESKRSQRSVKPRRTPPRSPVRTRGQMENKSTPEQKEKATPHETGAVKKAPRDEQQLWRYCKEVLRQMTEATDRQKNISMDVKKGLARLQEAMDRLQRIRRKNPELQSRSAQTEWVVQKLRQKTQATQVTPGKVAAAVAKPGNINAKPQAAQVGLEPPKRATRPPVKKTKAEETQKEVMGDTNTEEKAKGGELGWTKTQSRRARRKARKGEKTA</sequence>
<feature type="compositionally biased region" description="Basic and acidic residues" evidence="2">
    <location>
        <begin position="67"/>
        <end position="81"/>
    </location>
</feature>
<feature type="compositionally biased region" description="Polar residues" evidence="2">
    <location>
        <begin position="1"/>
        <end position="10"/>
    </location>
</feature>
<dbReference type="Proteomes" id="UP001162164">
    <property type="component" value="Unassembled WGS sequence"/>
</dbReference>
<evidence type="ECO:0000313" key="3">
    <source>
        <dbReference type="EMBL" id="KAJ8975988.1"/>
    </source>
</evidence>
<evidence type="ECO:0000256" key="1">
    <source>
        <dbReference type="SAM" id="Coils"/>
    </source>
</evidence>